<gene>
    <name evidence="1" type="ORF">IMG5_131330</name>
</gene>
<organism evidence="1 2">
    <name type="scientific">Ichthyophthirius multifiliis</name>
    <name type="common">White spot disease agent</name>
    <name type="synonym">Ich</name>
    <dbReference type="NCBI Taxonomy" id="5932"/>
    <lineage>
        <taxon>Eukaryota</taxon>
        <taxon>Sar</taxon>
        <taxon>Alveolata</taxon>
        <taxon>Ciliophora</taxon>
        <taxon>Intramacronucleata</taxon>
        <taxon>Oligohymenophorea</taxon>
        <taxon>Hymenostomatida</taxon>
        <taxon>Ophryoglenina</taxon>
        <taxon>Ichthyophthirius</taxon>
    </lineage>
</organism>
<dbReference type="InParanoid" id="G0QWE2"/>
<name>G0QWE2_ICHMU</name>
<dbReference type="GeneID" id="14906568"/>
<evidence type="ECO:0000313" key="2">
    <source>
        <dbReference type="Proteomes" id="UP000008983"/>
    </source>
</evidence>
<dbReference type="AlphaFoldDB" id="G0QWE2"/>
<evidence type="ECO:0000313" key="1">
    <source>
        <dbReference type="EMBL" id="EGR30459.1"/>
    </source>
</evidence>
<keyword evidence="2" id="KW-1185">Reference proteome</keyword>
<dbReference type="Proteomes" id="UP000008983">
    <property type="component" value="Unassembled WGS sequence"/>
</dbReference>
<proteinExistence type="predicted"/>
<reference evidence="1 2" key="1">
    <citation type="submission" date="2011-07" db="EMBL/GenBank/DDBJ databases">
        <authorList>
            <person name="Coyne R."/>
            <person name="Brami D."/>
            <person name="Johnson J."/>
            <person name="Hostetler J."/>
            <person name="Hannick L."/>
            <person name="Clark T."/>
            <person name="Cassidy-Hanley D."/>
            <person name="Inman J."/>
        </authorList>
    </citation>
    <scope>NUCLEOTIDE SEQUENCE [LARGE SCALE GENOMIC DNA]</scope>
    <source>
        <strain evidence="1 2">G5</strain>
    </source>
</reference>
<sequence length="103" mass="12074">MQELSQNKLDVKKFDLKQEEKVPEPSEKDLQKIFQTSFSLSVSEQQKKVKQQLEIAIMPHLQQKKVEKWDNCAEKNKNKLNDLVELEGSDIDEEQDDDDDLDV</sequence>
<dbReference type="OrthoDB" id="10583338at2759"/>
<accession>G0QWE2</accession>
<dbReference type="EMBL" id="GL983990">
    <property type="protein sequence ID" value="EGR30459.1"/>
    <property type="molecule type" value="Genomic_DNA"/>
</dbReference>
<dbReference type="RefSeq" id="XP_004032046.1">
    <property type="nucleotide sequence ID" value="XM_004031998.1"/>
</dbReference>
<protein>
    <submittedName>
        <fullName evidence="1">Uncharacterized protein</fullName>
    </submittedName>
</protein>